<organism evidence="1 2">
    <name type="scientific">Natronorubrum thiooxidans</name>
    <dbReference type="NCBI Taxonomy" id="308853"/>
    <lineage>
        <taxon>Archaea</taxon>
        <taxon>Methanobacteriati</taxon>
        <taxon>Methanobacteriota</taxon>
        <taxon>Stenosarchaea group</taxon>
        <taxon>Halobacteria</taxon>
        <taxon>Halobacteriales</taxon>
        <taxon>Natrialbaceae</taxon>
        <taxon>Natronorubrum</taxon>
    </lineage>
</organism>
<dbReference type="EMBL" id="FTNR01000013">
    <property type="protein sequence ID" value="SIS13662.1"/>
    <property type="molecule type" value="Genomic_DNA"/>
</dbReference>
<dbReference type="STRING" id="308853.SAMN05421752_11377"/>
<accession>A0A1N7GMA1</accession>
<keyword evidence="2" id="KW-1185">Reference proteome</keyword>
<evidence type="ECO:0000313" key="1">
    <source>
        <dbReference type="EMBL" id="SIS13662.1"/>
    </source>
</evidence>
<dbReference type="Proteomes" id="UP000185936">
    <property type="component" value="Unassembled WGS sequence"/>
</dbReference>
<evidence type="ECO:0000313" key="2">
    <source>
        <dbReference type="Proteomes" id="UP000185936"/>
    </source>
</evidence>
<reference evidence="2" key="1">
    <citation type="submission" date="2017-01" db="EMBL/GenBank/DDBJ databases">
        <authorList>
            <person name="Varghese N."/>
            <person name="Submissions S."/>
        </authorList>
    </citation>
    <scope>NUCLEOTIDE SEQUENCE [LARGE SCALE GENOMIC DNA]</scope>
    <source>
        <strain evidence="2">type strain: HArc-</strain>
    </source>
</reference>
<proteinExistence type="predicted"/>
<protein>
    <submittedName>
        <fullName evidence="1">Uncharacterized protein</fullName>
    </submittedName>
</protein>
<gene>
    <name evidence="1" type="ORF">SAMN05421752_11377</name>
</gene>
<name>A0A1N7GMA1_9EURY</name>
<sequence>MLGSGEPLVLQTSGFTTVFNALRWHSRNDFGAQSIMCPLLE</sequence>
<dbReference type="AlphaFoldDB" id="A0A1N7GMA1"/>